<evidence type="ECO:0000313" key="2">
    <source>
        <dbReference type="EMBL" id="OWZ84116.1"/>
    </source>
</evidence>
<accession>A0A226BYN6</accession>
<dbReference type="Pfam" id="PF04411">
    <property type="entry name" value="PDDEXK_7"/>
    <property type="match status" value="1"/>
</dbReference>
<dbReference type="OrthoDB" id="11970at2"/>
<reference evidence="2 3" key="1">
    <citation type="submission" date="2017-06" db="EMBL/GenBank/DDBJ databases">
        <title>Draft Genome Sequence of Natranaerobius trueperi halophilic, alkalithermophilic bacteria from soda lakes.</title>
        <authorList>
            <person name="Zhao B."/>
        </authorList>
    </citation>
    <scope>NUCLEOTIDE SEQUENCE [LARGE SCALE GENOMIC DNA]</scope>
    <source>
        <strain evidence="2 3">DSM 18760</strain>
    </source>
</reference>
<evidence type="ECO:0000259" key="1">
    <source>
        <dbReference type="Pfam" id="PF09823"/>
    </source>
</evidence>
<protein>
    <recommendedName>
        <fullName evidence="1">DUF2357 domain-containing protein</fullName>
    </recommendedName>
</protein>
<proteinExistence type="predicted"/>
<dbReference type="AlphaFoldDB" id="A0A226BYN6"/>
<evidence type="ECO:0000313" key="3">
    <source>
        <dbReference type="Proteomes" id="UP000214588"/>
    </source>
</evidence>
<dbReference type="InterPro" id="IPR007505">
    <property type="entry name" value="PDDEXK_7"/>
</dbReference>
<dbReference type="RefSeq" id="WP_089023249.1">
    <property type="nucleotide sequence ID" value="NZ_NIQC01000008.1"/>
</dbReference>
<feature type="domain" description="DUF2357" evidence="1">
    <location>
        <begin position="131"/>
        <end position="381"/>
    </location>
</feature>
<name>A0A226BYN6_9FIRM</name>
<dbReference type="InterPro" id="IPR018633">
    <property type="entry name" value="DUF2357"/>
</dbReference>
<comment type="caution">
    <text evidence="2">The sequence shown here is derived from an EMBL/GenBank/DDBJ whole genome shotgun (WGS) entry which is preliminary data.</text>
</comment>
<gene>
    <name evidence="2" type="ORF">CDO51_05215</name>
</gene>
<dbReference type="Proteomes" id="UP000214588">
    <property type="component" value="Unassembled WGS sequence"/>
</dbReference>
<organism evidence="2 3">
    <name type="scientific">Natranaerobius trueperi</name>
    <dbReference type="NCBI Taxonomy" id="759412"/>
    <lineage>
        <taxon>Bacteria</taxon>
        <taxon>Bacillati</taxon>
        <taxon>Bacillota</taxon>
        <taxon>Clostridia</taxon>
        <taxon>Natranaerobiales</taxon>
        <taxon>Natranaerobiaceae</taxon>
        <taxon>Natranaerobius</taxon>
    </lineage>
</organism>
<keyword evidence="3" id="KW-1185">Reference proteome</keyword>
<sequence>MKMVSPPSGSKAVELLVIESDIFTLSIKGSPVHPNVQALGLNNSEGNFKKSHISFEALIDQNYKVYIYDHSSNNLIPYNKGQIEPFFFEQTNYEIILEVKKENNQYSLTYDNSYSSDIVTPTGKSGRVYSGVINFRNDVGFSRFVLKENEEEIFAFEIEVFPSKLDYLDDFQQMLQEVNQEVYNLAFDFLRKTFLSTTLTQEETPSEAEFFTIISTIFDKFCDALERVRRQPHHKIVPLNRVVRPEKAKRTNKETMRWLQKRPYVMQKSYNKGISINNTSYIPKKVLDSKKELSYDTYENRFLKWILLIVDRRLKRFSEKIKKEKLDANDDLLDKIYKMRTKIRNFINNSFLQNVGNLHRLEKSSLVMQMGAGYRDVYKYYLMIQKGLNISSDIFNMSLKDIAVLYEYWCFLKLNALLRNKYNLVSNNLVTLDRSGIVVRLQKGEESQLKYHDPKTNEEFIVSYNRAFNNLPTIGQHPDNILSLKKSDSNVRYQYVFDAKYRLDTSSEYKVKFNQIGPPVDTINAMHRYRDAIVANNKNNDNYTRDIFGAFVLFPHNNENAFAGIEDGKPSKFYDSISEISIGALPFLPSQTKLVENFLDDLLLESSDTAFERSVVQKGTKSYYDKKEQINDVLIGPLKRSSQLEVCLENNMYYTYLDQVKNQLGLIKYVAIYQSKRKFYNTQKQGIFYYGKVSEYYILPRKNITEAEKATHPDRLAVKFVVDEWKSLDHPIQPRGYGPKGPQFTNWYIFNEAKTYPELHLTWEEMRLLKELRRIEKKTDVKFPKDTITITDRFEILEFPGLVVERKDRDNFEVITKSENQLFEFRELQLHAKTVLKEIISMWFKT</sequence>
<dbReference type="Pfam" id="PF09823">
    <property type="entry name" value="DUF2357"/>
    <property type="match status" value="1"/>
</dbReference>
<dbReference type="EMBL" id="NIQC01000008">
    <property type="protein sequence ID" value="OWZ84116.1"/>
    <property type="molecule type" value="Genomic_DNA"/>
</dbReference>